<feature type="binding site" evidence="4">
    <location>
        <position position="176"/>
    </location>
    <ligand>
        <name>NAD(+)</name>
        <dbReference type="ChEBI" id="CHEBI:57540"/>
    </ligand>
</feature>
<comment type="function">
    <text evidence="4">NAD-dependent protein deacetylase which modulates the activities of several enzymes which are inactive in their acetylated form.</text>
</comment>
<dbReference type="InterPro" id="IPR003000">
    <property type="entry name" value="Sirtuin"/>
</dbReference>
<keyword evidence="8" id="KW-1185">Reference proteome</keyword>
<dbReference type="InterPro" id="IPR026591">
    <property type="entry name" value="Sirtuin_cat_small_dom_sf"/>
</dbReference>
<feature type="binding site" evidence="4 5">
    <location>
        <position position="218"/>
    </location>
    <ligand>
        <name>Zn(2+)</name>
        <dbReference type="ChEBI" id="CHEBI:29105"/>
    </ligand>
</feature>
<dbReference type="AlphaFoldDB" id="A0A917UZR5"/>
<gene>
    <name evidence="4" type="primary">cobB</name>
    <name evidence="7" type="ORF">GCM10007063_25430</name>
</gene>
<keyword evidence="4 5" id="KW-0479">Metal-binding</keyword>
<feature type="binding site" evidence="4">
    <location>
        <position position="302"/>
    </location>
    <ligand>
        <name>NAD(+)</name>
        <dbReference type="ChEBI" id="CHEBI:57540"/>
    </ligand>
</feature>
<feature type="binding site" evidence="4 5">
    <location>
        <position position="199"/>
    </location>
    <ligand>
        <name>Zn(2+)</name>
        <dbReference type="ChEBI" id="CHEBI:29105"/>
    </ligand>
</feature>
<comment type="similarity">
    <text evidence="4">Belongs to the sirtuin family. Class U subfamily.</text>
</comment>
<comment type="caution">
    <text evidence="4">Lacks conserved residue(s) required for the propagation of feature annotation.</text>
</comment>
<dbReference type="GO" id="GO:0008270">
    <property type="term" value="F:zinc ion binding"/>
    <property type="evidence" value="ECO:0007669"/>
    <property type="project" value="UniProtKB-UniRule"/>
</dbReference>
<evidence type="ECO:0000256" key="4">
    <source>
        <dbReference type="HAMAP-Rule" id="MF_01968"/>
    </source>
</evidence>
<dbReference type="Proteomes" id="UP000658382">
    <property type="component" value="Unassembled WGS sequence"/>
</dbReference>
<dbReference type="PANTHER" id="PTHR11085">
    <property type="entry name" value="NAD-DEPENDENT PROTEIN DEACYLASE SIRTUIN-5, MITOCHONDRIAL-RELATED"/>
    <property type="match status" value="1"/>
</dbReference>
<feature type="binding site" evidence="4">
    <location>
        <position position="106"/>
    </location>
    <ligand>
        <name>nicotinamide</name>
        <dbReference type="ChEBI" id="CHEBI:17154"/>
    </ligand>
</feature>
<dbReference type="HAMAP" id="MF_01968">
    <property type="entry name" value="Sirtuin_ClassU"/>
    <property type="match status" value="1"/>
</dbReference>
<feature type="binding site" evidence="4 5">
    <location>
        <position position="202"/>
    </location>
    <ligand>
        <name>Zn(2+)</name>
        <dbReference type="ChEBI" id="CHEBI:29105"/>
    </ligand>
</feature>
<dbReference type="Pfam" id="PF02146">
    <property type="entry name" value="SIR2"/>
    <property type="match status" value="1"/>
</dbReference>
<feature type="binding site" evidence="4">
    <location>
        <position position="106"/>
    </location>
    <ligand>
        <name>NAD(+)</name>
        <dbReference type="ChEBI" id="CHEBI:57540"/>
    </ligand>
</feature>
<name>A0A917UZR5_9BACI</name>
<feature type="binding site" evidence="4">
    <location>
        <position position="301"/>
    </location>
    <ligand>
        <name>NAD(+)</name>
        <dbReference type="ChEBI" id="CHEBI:57540"/>
    </ligand>
</feature>
<evidence type="ECO:0000256" key="2">
    <source>
        <dbReference type="ARBA" id="ARBA00022679"/>
    </source>
</evidence>
<feature type="binding site" evidence="4">
    <location>
        <position position="191"/>
    </location>
    <ligand>
        <name>NAD(+)</name>
        <dbReference type="ChEBI" id="CHEBI:57540"/>
    </ligand>
</feature>
<dbReference type="InterPro" id="IPR050134">
    <property type="entry name" value="NAD-dep_sirtuin_deacylases"/>
</dbReference>
<dbReference type="EMBL" id="BMNQ01000043">
    <property type="protein sequence ID" value="GGK02088.1"/>
    <property type="molecule type" value="Genomic_DNA"/>
</dbReference>
<keyword evidence="3 4" id="KW-0520">NAD</keyword>
<dbReference type="GO" id="GO:0017136">
    <property type="term" value="F:histone deacetylase activity, NAD-dependent"/>
    <property type="evidence" value="ECO:0007669"/>
    <property type="project" value="TreeGrafter"/>
</dbReference>
<protein>
    <recommendedName>
        <fullName evidence="4">NAD-dependent protein deacetylase</fullName>
        <ecNumber evidence="4">2.3.1.286</ecNumber>
    </recommendedName>
    <alternativeName>
        <fullName evidence="4">Regulatory protein SIR2 homolog</fullName>
    </alternativeName>
</protein>
<dbReference type="NCBIfam" id="NF001752">
    <property type="entry name" value="PRK00481.1-1"/>
    <property type="match status" value="1"/>
</dbReference>
<evidence type="ECO:0000256" key="5">
    <source>
        <dbReference type="PROSITE-ProRule" id="PRU00236"/>
    </source>
</evidence>
<comment type="cofactor">
    <cofactor evidence="4">
        <name>Zn(2+)</name>
        <dbReference type="ChEBI" id="CHEBI:29105"/>
    </cofactor>
    <text evidence="4">Binds 1 zinc ion per subunit.</text>
</comment>
<dbReference type="PANTHER" id="PTHR11085:SF4">
    <property type="entry name" value="NAD-DEPENDENT PROTEIN DEACYLASE"/>
    <property type="match status" value="1"/>
</dbReference>
<reference evidence="7" key="2">
    <citation type="submission" date="2020-09" db="EMBL/GenBank/DDBJ databases">
        <authorList>
            <person name="Sun Q."/>
            <person name="Ohkuma M."/>
        </authorList>
    </citation>
    <scope>NUCLEOTIDE SEQUENCE</scope>
    <source>
        <strain evidence="7">JCM 12580</strain>
    </source>
</reference>
<feature type="domain" description="Deacetylase sirtuin-type" evidence="6">
    <location>
        <begin position="68"/>
        <end position="314"/>
    </location>
</feature>
<dbReference type="InterPro" id="IPR029035">
    <property type="entry name" value="DHS-like_NAD/FAD-binding_dom"/>
</dbReference>
<keyword evidence="1 4" id="KW-0963">Cytoplasm</keyword>
<feature type="binding site" evidence="4">
    <location>
        <position position="258"/>
    </location>
    <ligand>
        <name>NAD(+)</name>
        <dbReference type="ChEBI" id="CHEBI:57540"/>
    </ligand>
</feature>
<comment type="subcellular location">
    <subcellularLocation>
        <location evidence="4">Cytoplasm</location>
    </subcellularLocation>
</comment>
<feature type="binding site" evidence="4">
    <location>
        <position position="283"/>
    </location>
    <ligand>
        <name>NAD(+)</name>
        <dbReference type="ChEBI" id="CHEBI:57540"/>
    </ligand>
</feature>
<dbReference type="GO" id="GO:0005737">
    <property type="term" value="C:cytoplasm"/>
    <property type="evidence" value="ECO:0007669"/>
    <property type="project" value="UniProtKB-SubCell"/>
</dbReference>
<feature type="binding site" evidence="4">
    <location>
        <position position="99"/>
    </location>
    <ligand>
        <name>NAD(+)</name>
        <dbReference type="ChEBI" id="CHEBI:57540"/>
    </ligand>
</feature>
<dbReference type="SUPFAM" id="SSF52467">
    <property type="entry name" value="DHS-like NAD/FAD-binding domain"/>
    <property type="match status" value="1"/>
</dbReference>
<reference evidence="7" key="1">
    <citation type="journal article" date="2014" name="Int. J. Syst. Evol. Microbiol.">
        <title>Complete genome sequence of Corynebacterium casei LMG S-19264T (=DSM 44701T), isolated from a smear-ripened cheese.</title>
        <authorList>
            <consortium name="US DOE Joint Genome Institute (JGI-PGF)"/>
            <person name="Walter F."/>
            <person name="Albersmeier A."/>
            <person name="Kalinowski J."/>
            <person name="Ruckert C."/>
        </authorList>
    </citation>
    <scope>NUCLEOTIDE SEQUENCE</scope>
    <source>
        <strain evidence="7">JCM 12580</strain>
    </source>
</reference>
<feature type="binding site" evidence="4">
    <location>
        <position position="175"/>
    </location>
    <ligand>
        <name>nicotinamide</name>
        <dbReference type="ChEBI" id="CHEBI:17154"/>
    </ligand>
</feature>
<feature type="binding site" evidence="4">
    <location>
        <position position="173"/>
    </location>
    <ligand>
        <name>NAD(+)</name>
        <dbReference type="ChEBI" id="CHEBI:57540"/>
    </ligand>
</feature>
<feature type="binding site" evidence="4">
    <location>
        <position position="107"/>
    </location>
    <ligand>
        <name>NAD(+)</name>
        <dbReference type="ChEBI" id="CHEBI:57540"/>
    </ligand>
</feature>
<keyword evidence="2 4" id="KW-0808">Transferase</keyword>
<feature type="binding site" evidence="4">
    <location>
        <position position="259"/>
    </location>
    <ligand>
        <name>NAD(+)</name>
        <dbReference type="ChEBI" id="CHEBI:57540"/>
    </ligand>
</feature>
<comment type="catalytic activity">
    <reaction evidence="4">
        <text>N(6)-acetyl-L-lysyl-[protein] + NAD(+) + H2O = 2''-O-acetyl-ADP-D-ribose + nicotinamide + L-lysyl-[protein]</text>
        <dbReference type="Rhea" id="RHEA:43636"/>
        <dbReference type="Rhea" id="RHEA-COMP:9752"/>
        <dbReference type="Rhea" id="RHEA-COMP:10731"/>
        <dbReference type="ChEBI" id="CHEBI:15377"/>
        <dbReference type="ChEBI" id="CHEBI:17154"/>
        <dbReference type="ChEBI" id="CHEBI:29969"/>
        <dbReference type="ChEBI" id="CHEBI:57540"/>
        <dbReference type="ChEBI" id="CHEBI:61930"/>
        <dbReference type="ChEBI" id="CHEBI:83767"/>
        <dbReference type="EC" id="2.3.1.286"/>
    </reaction>
</comment>
<feature type="binding site" evidence="4 5">
    <location>
        <position position="220"/>
    </location>
    <ligand>
        <name>Zn(2+)</name>
        <dbReference type="ChEBI" id="CHEBI:29105"/>
    </ligand>
</feature>
<feature type="binding site" evidence="4">
    <location>
        <position position="95"/>
    </location>
    <ligand>
        <name>NAD(+)</name>
        <dbReference type="ChEBI" id="CHEBI:57540"/>
    </ligand>
</feature>
<proteinExistence type="inferred from homology"/>
<dbReference type="InterPro" id="IPR028628">
    <property type="entry name" value="Sirtuin_class_U"/>
</dbReference>
<dbReference type="PROSITE" id="PS50305">
    <property type="entry name" value="SIRTUIN"/>
    <property type="match status" value="1"/>
</dbReference>
<feature type="active site" description="Proton acceptor" evidence="4 5">
    <location>
        <position position="191"/>
    </location>
</feature>
<dbReference type="GO" id="GO:0070403">
    <property type="term" value="F:NAD+ binding"/>
    <property type="evidence" value="ECO:0007669"/>
    <property type="project" value="UniProtKB-UniRule"/>
</dbReference>
<keyword evidence="4 5" id="KW-0862">Zinc</keyword>
<comment type="caution">
    <text evidence="7">The sequence shown here is derived from an EMBL/GenBank/DDBJ whole genome shotgun (WGS) entry which is preliminary data.</text>
</comment>
<dbReference type="Gene3D" id="3.40.50.1220">
    <property type="entry name" value="TPP-binding domain"/>
    <property type="match status" value="1"/>
</dbReference>
<dbReference type="EC" id="2.3.1.286" evidence="4"/>
<dbReference type="Gene3D" id="3.30.1600.10">
    <property type="entry name" value="SIR2/SIRT2 'Small Domain"/>
    <property type="match status" value="1"/>
</dbReference>
<accession>A0A917UZR5</accession>
<evidence type="ECO:0000313" key="7">
    <source>
        <dbReference type="EMBL" id="GGK02088.1"/>
    </source>
</evidence>
<evidence type="ECO:0000256" key="3">
    <source>
        <dbReference type="ARBA" id="ARBA00023027"/>
    </source>
</evidence>
<dbReference type="InterPro" id="IPR026590">
    <property type="entry name" value="Ssirtuin_cat_dom"/>
</dbReference>
<sequence length="314" mass="35342">MKRNQNDAQIPINMNLLYEQLLKAVDIVIHAINQNGETIVLNKPILTIKAKKSQPSTTPFRLLKTEKSPEPWQGGTTVMKNWLNDANHTVVFTGAGMSTESGLPDFRSVNQGLWNQQDPGKIASTEALNYNVDEFIDFYRTRVLNVKDYKPHKGHRILADWENQGLVQSIITQNVDGFHQKAGSENVSELHGTLQKLHCQSCGKEYKSEEYVNQEYHCECGGILRPSITLFGEMLPQDAFQLALAESEKADLFIVLGSSLSVTPANQFPLIAKQNGAKLVIVNRDATDFDQYADDVIHSREIGDVLEEWNNLRF</sequence>
<evidence type="ECO:0000256" key="1">
    <source>
        <dbReference type="ARBA" id="ARBA00022490"/>
    </source>
</evidence>
<dbReference type="NCBIfam" id="NF001753">
    <property type="entry name" value="PRK00481.1-3"/>
    <property type="match status" value="1"/>
</dbReference>
<feature type="binding site" evidence="4">
    <location>
        <position position="175"/>
    </location>
    <ligand>
        <name>NAD(+)</name>
        <dbReference type="ChEBI" id="CHEBI:57540"/>
    </ligand>
</feature>
<evidence type="ECO:0000313" key="8">
    <source>
        <dbReference type="Proteomes" id="UP000658382"/>
    </source>
</evidence>
<organism evidence="7 8">
    <name type="scientific">Lentibacillus kapialis</name>
    <dbReference type="NCBI Taxonomy" id="340214"/>
    <lineage>
        <taxon>Bacteria</taxon>
        <taxon>Bacillati</taxon>
        <taxon>Bacillota</taxon>
        <taxon>Bacilli</taxon>
        <taxon>Bacillales</taxon>
        <taxon>Bacillaceae</taxon>
        <taxon>Lentibacillus</taxon>
    </lineage>
</organism>
<evidence type="ECO:0000259" key="6">
    <source>
        <dbReference type="PROSITE" id="PS50305"/>
    </source>
</evidence>
<feature type="binding site" evidence="4">
    <location>
        <position position="176"/>
    </location>
    <ligand>
        <name>nicotinamide</name>
        <dbReference type="ChEBI" id="CHEBI:17154"/>
    </ligand>
</feature>